<dbReference type="GO" id="GO:0016020">
    <property type="term" value="C:membrane"/>
    <property type="evidence" value="ECO:0007669"/>
    <property type="project" value="UniProtKB-SubCell"/>
</dbReference>
<feature type="domain" description="Calmodulin-binding" evidence="8">
    <location>
        <begin position="377"/>
        <end position="453"/>
    </location>
</feature>
<dbReference type="InterPro" id="IPR015449">
    <property type="entry name" value="K_chnl_Ca-activ_SK"/>
</dbReference>
<protein>
    <submittedName>
        <fullName evidence="9">Small conductance calcium-activated potassium channel protein</fullName>
    </submittedName>
</protein>
<evidence type="ECO:0000256" key="6">
    <source>
        <dbReference type="ARBA" id="ARBA00023136"/>
    </source>
</evidence>
<dbReference type="SMART" id="SM01053">
    <property type="entry name" value="CaMBD"/>
    <property type="match status" value="1"/>
</dbReference>
<gene>
    <name evidence="9" type="ORF">CGI_10011874</name>
</gene>
<keyword evidence="5" id="KW-0406">Ion transport</keyword>
<keyword evidence="7 9" id="KW-0407">Ion channel</keyword>
<keyword evidence="6" id="KW-0472">Membrane</keyword>
<dbReference type="Pfam" id="PF07885">
    <property type="entry name" value="Ion_trans_2"/>
    <property type="match status" value="1"/>
</dbReference>
<reference evidence="9" key="1">
    <citation type="journal article" date="2012" name="Nature">
        <title>The oyster genome reveals stress adaptation and complexity of shell formation.</title>
        <authorList>
            <person name="Zhang G."/>
            <person name="Fang X."/>
            <person name="Guo X."/>
            <person name="Li L."/>
            <person name="Luo R."/>
            <person name="Xu F."/>
            <person name="Yang P."/>
            <person name="Zhang L."/>
            <person name="Wang X."/>
            <person name="Qi H."/>
            <person name="Xiong Z."/>
            <person name="Que H."/>
            <person name="Xie Y."/>
            <person name="Holland P.W."/>
            <person name="Paps J."/>
            <person name="Zhu Y."/>
            <person name="Wu F."/>
            <person name="Chen Y."/>
            <person name="Wang J."/>
            <person name="Peng C."/>
            <person name="Meng J."/>
            <person name="Yang L."/>
            <person name="Liu J."/>
            <person name="Wen B."/>
            <person name="Zhang N."/>
            <person name="Huang Z."/>
            <person name="Zhu Q."/>
            <person name="Feng Y."/>
            <person name="Mount A."/>
            <person name="Hedgecock D."/>
            <person name="Xu Z."/>
            <person name="Liu Y."/>
            <person name="Domazet-Loso T."/>
            <person name="Du Y."/>
            <person name="Sun X."/>
            <person name="Zhang S."/>
            <person name="Liu B."/>
            <person name="Cheng P."/>
            <person name="Jiang X."/>
            <person name="Li J."/>
            <person name="Fan D."/>
            <person name="Wang W."/>
            <person name="Fu W."/>
            <person name="Wang T."/>
            <person name="Wang B."/>
            <person name="Zhang J."/>
            <person name="Peng Z."/>
            <person name="Li Y."/>
            <person name="Li N."/>
            <person name="Wang J."/>
            <person name="Chen M."/>
            <person name="He Y."/>
            <person name="Tan F."/>
            <person name="Song X."/>
            <person name="Zheng Q."/>
            <person name="Huang R."/>
            <person name="Yang H."/>
            <person name="Du X."/>
            <person name="Chen L."/>
            <person name="Yang M."/>
            <person name="Gaffney P.M."/>
            <person name="Wang S."/>
            <person name="Luo L."/>
            <person name="She Z."/>
            <person name="Ming Y."/>
            <person name="Huang W."/>
            <person name="Zhang S."/>
            <person name="Huang B."/>
            <person name="Zhang Y."/>
            <person name="Qu T."/>
            <person name="Ni P."/>
            <person name="Miao G."/>
            <person name="Wang J."/>
            <person name="Wang Q."/>
            <person name="Steinberg C.E."/>
            <person name="Wang H."/>
            <person name="Li N."/>
            <person name="Qian L."/>
            <person name="Zhang G."/>
            <person name="Li Y."/>
            <person name="Yang H."/>
            <person name="Liu X."/>
            <person name="Wang J."/>
            <person name="Yin Y."/>
            <person name="Wang J."/>
        </authorList>
    </citation>
    <scope>NUCLEOTIDE SEQUENCE [LARGE SCALE GENOMIC DNA]</scope>
    <source>
        <strain evidence="9">05x7-T-G4-1.051#20</strain>
    </source>
</reference>
<name>K1QWP3_MAGGI</name>
<keyword evidence="4" id="KW-1133">Transmembrane helix</keyword>
<dbReference type="SUPFAM" id="SSF81324">
    <property type="entry name" value="Voltage-gated potassium channels"/>
    <property type="match status" value="1"/>
</dbReference>
<proteinExistence type="predicted"/>
<keyword evidence="3" id="KW-0812">Transmembrane</keyword>
<dbReference type="AlphaFoldDB" id="K1QWP3"/>
<dbReference type="InParanoid" id="K1QWP3"/>
<dbReference type="Pfam" id="PF03530">
    <property type="entry name" value="SK_channel"/>
    <property type="match status" value="1"/>
</dbReference>
<evidence type="ECO:0000259" key="8">
    <source>
        <dbReference type="SMART" id="SM01053"/>
    </source>
</evidence>
<accession>K1QWP3</accession>
<evidence type="ECO:0000256" key="1">
    <source>
        <dbReference type="ARBA" id="ARBA00004141"/>
    </source>
</evidence>
<dbReference type="InterPro" id="IPR013099">
    <property type="entry name" value="K_chnl_dom"/>
</dbReference>
<evidence type="ECO:0000256" key="2">
    <source>
        <dbReference type="ARBA" id="ARBA00022448"/>
    </source>
</evidence>
<dbReference type="EMBL" id="JH816365">
    <property type="protein sequence ID" value="EKC41352.1"/>
    <property type="molecule type" value="Genomic_DNA"/>
</dbReference>
<evidence type="ECO:0000256" key="3">
    <source>
        <dbReference type="ARBA" id="ARBA00022692"/>
    </source>
</evidence>
<keyword evidence="2" id="KW-0813">Transport</keyword>
<evidence type="ECO:0000256" key="5">
    <source>
        <dbReference type="ARBA" id="ARBA00023065"/>
    </source>
</evidence>
<dbReference type="HOGENOM" id="CLU_014617_3_1_1"/>
<evidence type="ECO:0000256" key="7">
    <source>
        <dbReference type="ARBA" id="ARBA00023303"/>
    </source>
</evidence>
<dbReference type="Pfam" id="PF02888">
    <property type="entry name" value="CaMBD"/>
    <property type="match status" value="1"/>
</dbReference>
<dbReference type="InterPro" id="IPR004178">
    <property type="entry name" value="CaM-bd_dom"/>
</dbReference>
<comment type="subcellular location">
    <subcellularLocation>
        <location evidence="1">Membrane</location>
        <topology evidence="1">Multi-pass membrane protein</topology>
    </subcellularLocation>
</comment>
<dbReference type="InterPro" id="IPR036122">
    <property type="entry name" value="CaM-bd_dom_sf"/>
</dbReference>
<sequence length="509" mass="57205">MLFAGQSGPVETYERHCTQGSYFVQIISMSLDGTVQVMEGPGIPLIKTDSNYTRYVSTENLISESPSMESNSKHSDGKSNLGFRLYSRKQLIERRTKVVDASFVLGIIGIVANVIETELRYGGISSTTESVILRIVTSVTSVLLVASVVVYNLIGIKLQLITAGLENWRLVINYSIIIKVLTEVLICSIHPLPYGEIRVPVVVVTYGNDGAVFQDKRIPINSLLTVLMFLRLYLLCRYLVVHSDLFKDTTVQSLGTLSKVKINAQFVFKALMTTHPGSCLTAILLCTLLISSWSIRVCEYHTVDMNHGNYLQALWLTAVTFLTLGYGDVVPNSICGRIIAITTGLMGVGIMALCVAVLARKLEQSRAEKYVHTFVQQIKLDKLHRHAAADVVKQAMMVWKLRRTGLSFHCPRVLKHRRKLLDAIRRMKKSQFSKSQMRDSVIGVVEISKNITEITDNTSTIKTEQENIQQRLDTLEKLMTNMHSQLYELREYLRQKDATLRTEPSLKPT</sequence>
<dbReference type="PRINTS" id="PR00169">
    <property type="entry name" value="KCHANNEL"/>
</dbReference>
<dbReference type="PANTHER" id="PTHR10153">
    <property type="entry name" value="SMALL CONDUCTANCE CALCIUM-ACTIVATED POTASSIUM CHANNEL"/>
    <property type="match status" value="1"/>
</dbReference>
<dbReference type="SUPFAM" id="SSF81327">
    <property type="entry name" value="Small-conductance potassium channel"/>
    <property type="match status" value="1"/>
</dbReference>
<evidence type="ECO:0000313" key="9">
    <source>
        <dbReference type="EMBL" id="EKC41352.1"/>
    </source>
</evidence>
<dbReference type="GO" id="GO:0005516">
    <property type="term" value="F:calmodulin binding"/>
    <property type="evidence" value="ECO:0007669"/>
    <property type="project" value="InterPro"/>
</dbReference>
<dbReference type="GO" id="GO:0016286">
    <property type="term" value="F:small conductance calcium-activated potassium channel activity"/>
    <property type="evidence" value="ECO:0007669"/>
    <property type="project" value="InterPro"/>
</dbReference>
<evidence type="ECO:0000256" key="4">
    <source>
        <dbReference type="ARBA" id="ARBA00022989"/>
    </source>
</evidence>
<dbReference type="Gene3D" id="1.10.287.70">
    <property type="match status" value="2"/>
</dbReference>
<organism evidence="9">
    <name type="scientific">Magallana gigas</name>
    <name type="common">Pacific oyster</name>
    <name type="synonym">Crassostrea gigas</name>
    <dbReference type="NCBI Taxonomy" id="29159"/>
    <lineage>
        <taxon>Eukaryota</taxon>
        <taxon>Metazoa</taxon>
        <taxon>Spiralia</taxon>
        <taxon>Lophotrochozoa</taxon>
        <taxon>Mollusca</taxon>
        <taxon>Bivalvia</taxon>
        <taxon>Autobranchia</taxon>
        <taxon>Pteriomorphia</taxon>
        <taxon>Ostreida</taxon>
        <taxon>Ostreoidea</taxon>
        <taxon>Ostreidae</taxon>
        <taxon>Magallana</taxon>
    </lineage>
</organism>